<sequence>MGPEGGLGPLRLLKRRLKHARQKRRACAVGSASRDARLLPSGSSVLTVSERQDSHQSSTVIPSAGNVVFTPSTGTVQAALLPVGACETYILSAGSAAPHTGRKLTHPPAHMQLESKP</sequence>
<reference evidence="1" key="2">
    <citation type="submission" date="2025-03" db="EMBL/GenBank/DDBJ databases">
        <authorList>
            <consortium name="ELIXIR-Norway"/>
            <consortium name="Elixir Norway"/>
        </authorList>
    </citation>
    <scope>NUCLEOTIDE SEQUENCE</scope>
</reference>
<protein>
    <submittedName>
        <fullName evidence="1">Uncharacterized protein</fullName>
    </submittedName>
</protein>
<accession>A0AC59ZFA8</accession>
<organism evidence="1 2">
    <name type="scientific">Rangifer tarandus platyrhynchus</name>
    <name type="common">Svalbard reindeer</name>
    <dbReference type="NCBI Taxonomy" id="3082113"/>
    <lineage>
        <taxon>Eukaryota</taxon>
        <taxon>Metazoa</taxon>
        <taxon>Chordata</taxon>
        <taxon>Craniata</taxon>
        <taxon>Vertebrata</taxon>
        <taxon>Euteleostomi</taxon>
        <taxon>Mammalia</taxon>
        <taxon>Eutheria</taxon>
        <taxon>Laurasiatheria</taxon>
        <taxon>Artiodactyla</taxon>
        <taxon>Ruminantia</taxon>
        <taxon>Pecora</taxon>
        <taxon>Cervidae</taxon>
        <taxon>Odocoileinae</taxon>
        <taxon>Rangifer</taxon>
    </lineage>
</organism>
<proteinExistence type="predicted"/>
<name>A0AC59ZFA8_RANTA</name>
<reference evidence="1" key="1">
    <citation type="submission" date="2023-05" db="EMBL/GenBank/DDBJ databases">
        <authorList>
            <consortium name="ELIXIR-Norway"/>
        </authorList>
    </citation>
    <scope>NUCLEOTIDE SEQUENCE</scope>
</reference>
<feature type="non-terminal residue" evidence="1">
    <location>
        <position position="1"/>
    </location>
</feature>
<gene>
    <name evidence="1" type="ORF">MRATA1EN22A_LOCUS17803</name>
</gene>
<evidence type="ECO:0000313" key="1">
    <source>
        <dbReference type="EMBL" id="CAN0404072.1"/>
    </source>
</evidence>
<feature type="non-terminal residue" evidence="1">
    <location>
        <position position="117"/>
    </location>
</feature>
<dbReference type="Proteomes" id="UP001162501">
    <property type="component" value="Chromosome 28"/>
</dbReference>
<dbReference type="EMBL" id="OX596112">
    <property type="protein sequence ID" value="CAN0404072.1"/>
    <property type="molecule type" value="Genomic_DNA"/>
</dbReference>
<evidence type="ECO:0000313" key="2">
    <source>
        <dbReference type="Proteomes" id="UP001162501"/>
    </source>
</evidence>